<sequence length="141" mass="15910">MRYTVFVEYRNGATSTPQHSGVKDVAFRNFSELVADKDLFLTAEACVITSSTGEVLRFDLRTPQPVPSFDEILWPRRGARKKQKDAKTVSAFIAPPEEDFIKSLGEGSFTRGIRKAVSMLKLLEQQNKLKPLEKMASSQRE</sequence>
<name>A0ABT0KHX9_9GAMM</name>
<evidence type="ECO:0000313" key="1">
    <source>
        <dbReference type="EMBL" id="MCL1031387.1"/>
    </source>
</evidence>
<gene>
    <name evidence="1" type="ORF">KAJ71_20545</name>
</gene>
<evidence type="ECO:0000313" key="2">
    <source>
        <dbReference type="Proteomes" id="UP001165275"/>
    </source>
</evidence>
<dbReference type="RefSeq" id="WP_248947400.1">
    <property type="nucleotide sequence ID" value="NZ_CBCSGY010000016.1"/>
</dbReference>
<keyword evidence="2" id="KW-1185">Reference proteome</keyword>
<proteinExistence type="predicted"/>
<dbReference type="EMBL" id="JAGQDC010000021">
    <property type="protein sequence ID" value="MCL1031387.1"/>
    <property type="molecule type" value="Genomic_DNA"/>
</dbReference>
<reference evidence="1" key="1">
    <citation type="submission" date="2021-04" db="EMBL/GenBank/DDBJ databases">
        <title>Genome sequence of Serratia sp. arafor3.</title>
        <authorList>
            <person name="Besaury L."/>
        </authorList>
    </citation>
    <scope>NUCLEOTIDE SEQUENCE</scope>
    <source>
        <strain evidence="1">Arafor3</strain>
    </source>
</reference>
<comment type="caution">
    <text evidence="1">The sequence shown here is derived from an EMBL/GenBank/DDBJ whole genome shotgun (WGS) entry which is preliminary data.</text>
</comment>
<organism evidence="1 2">
    <name type="scientific">Serratia silvae</name>
    <dbReference type="NCBI Taxonomy" id="2824122"/>
    <lineage>
        <taxon>Bacteria</taxon>
        <taxon>Pseudomonadati</taxon>
        <taxon>Pseudomonadota</taxon>
        <taxon>Gammaproteobacteria</taxon>
        <taxon>Enterobacterales</taxon>
        <taxon>Yersiniaceae</taxon>
        <taxon>Serratia</taxon>
    </lineage>
</organism>
<protein>
    <submittedName>
        <fullName evidence="1">Uncharacterized protein</fullName>
    </submittedName>
</protein>
<dbReference type="Proteomes" id="UP001165275">
    <property type="component" value="Unassembled WGS sequence"/>
</dbReference>
<accession>A0ABT0KHX9</accession>